<name>A0A373FCN7_COMTE</name>
<dbReference type="GO" id="GO:0043565">
    <property type="term" value="F:sequence-specific DNA binding"/>
    <property type="evidence" value="ECO:0007669"/>
    <property type="project" value="InterPro"/>
</dbReference>
<evidence type="ECO:0000256" key="2">
    <source>
        <dbReference type="ARBA" id="ARBA00023125"/>
    </source>
</evidence>
<reference evidence="5 6" key="1">
    <citation type="submission" date="2018-08" db="EMBL/GenBank/DDBJ databases">
        <title>Comamonas testosteroni strain SWCO2.</title>
        <authorList>
            <person name="Jiang N."/>
            <person name="Zhang X.Z."/>
        </authorList>
    </citation>
    <scope>NUCLEOTIDE SEQUENCE [LARGE SCALE GENOMIC DNA]</scope>
    <source>
        <strain evidence="5 6">SWCO2</strain>
    </source>
</reference>
<organism evidence="5 6">
    <name type="scientific">Comamonas testosteroni</name>
    <name type="common">Pseudomonas testosteroni</name>
    <dbReference type="NCBI Taxonomy" id="285"/>
    <lineage>
        <taxon>Bacteria</taxon>
        <taxon>Pseudomonadati</taxon>
        <taxon>Pseudomonadota</taxon>
        <taxon>Betaproteobacteria</taxon>
        <taxon>Burkholderiales</taxon>
        <taxon>Comamonadaceae</taxon>
        <taxon>Comamonas</taxon>
    </lineage>
</organism>
<dbReference type="PROSITE" id="PS00041">
    <property type="entry name" value="HTH_ARAC_FAMILY_1"/>
    <property type="match status" value="1"/>
</dbReference>
<dbReference type="PANTHER" id="PTHR46796:SF6">
    <property type="entry name" value="ARAC SUBFAMILY"/>
    <property type="match status" value="1"/>
</dbReference>
<feature type="domain" description="HTH araC/xylS-type" evidence="4">
    <location>
        <begin position="205"/>
        <end position="304"/>
    </location>
</feature>
<sequence>MTGTSIRRNPTQLQAIGGDGQEVSAISTDPYYGSASFQWNGFVLERHFLLPGSLPNTIMPHHCLAIPRSKAPTPIQWTVNGQKIEGRMNSGQIYFRAANVELSSSWQAPLDAVFLSINPEALVLNYQEALKNTPLLQSNFSGAHDFGLAQLILELDRHIQNRHLGGALFEQSALLACGLRLASLYALEQPTERPISGTLPRHILARLDEYILSNLSEPLTLDNIAASVNLSVYHLCRKFRKTRNISLWQYVLMCRIAFARRMMQREPDMPIWDIGIASGFDSYTQFYEAFRKFCGTPPRSFSRAVTLQAAEYAQLG</sequence>
<dbReference type="SMART" id="SM00342">
    <property type="entry name" value="HTH_ARAC"/>
    <property type="match status" value="1"/>
</dbReference>
<dbReference type="SUPFAM" id="SSF46689">
    <property type="entry name" value="Homeodomain-like"/>
    <property type="match status" value="2"/>
</dbReference>
<evidence type="ECO:0000313" key="6">
    <source>
        <dbReference type="Proteomes" id="UP000261948"/>
    </source>
</evidence>
<dbReference type="PANTHER" id="PTHR46796">
    <property type="entry name" value="HTH-TYPE TRANSCRIPTIONAL ACTIVATOR RHAS-RELATED"/>
    <property type="match status" value="1"/>
</dbReference>
<evidence type="ECO:0000313" key="5">
    <source>
        <dbReference type="EMBL" id="RGE41169.1"/>
    </source>
</evidence>
<comment type="caution">
    <text evidence="5">The sequence shown here is derived from an EMBL/GenBank/DDBJ whole genome shotgun (WGS) entry which is preliminary data.</text>
</comment>
<dbReference type="AlphaFoldDB" id="A0A373FCN7"/>
<dbReference type="InterPro" id="IPR050204">
    <property type="entry name" value="AraC_XylS_family_regulators"/>
</dbReference>
<dbReference type="InterPro" id="IPR018062">
    <property type="entry name" value="HTH_AraC-typ_CS"/>
</dbReference>
<dbReference type="InterPro" id="IPR018060">
    <property type="entry name" value="HTH_AraC"/>
</dbReference>
<dbReference type="Pfam" id="PF12833">
    <property type="entry name" value="HTH_18"/>
    <property type="match status" value="1"/>
</dbReference>
<dbReference type="Gene3D" id="1.10.10.60">
    <property type="entry name" value="Homeodomain-like"/>
    <property type="match status" value="2"/>
</dbReference>
<keyword evidence="6" id="KW-1185">Reference proteome</keyword>
<dbReference type="Proteomes" id="UP000261948">
    <property type="component" value="Unassembled WGS sequence"/>
</dbReference>
<keyword evidence="1" id="KW-0805">Transcription regulation</keyword>
<protein>
    <submittedName>
        <fullName evidence="5">AraC family transcriptional regulator</fullName>
    </submittedName>
</protein>
<dbReference type="EMBL" id="QURR01000030">
    <property type="protein sequence ID" value="RGE41169.1"/>
    <property type="molecule type" value="Genomic_DNA"/>
</dbReference>
<keyword evidence="2" id="KW-0238">DNA-binding</keyword>
<evidence type="ECO:0000256" key="1">
    <source>
        <dbReference type="ARBA" id="ARBA00023015"/>
    </source>
</evidence>
<accession>A0A373FCN7</accession>
<dbReference type="GO" id="GO:0003700">
    <property type="term" value="F:DNA-binding transcription factor activity"/>
    <property type="evidence" value="ECO:0007669"/>
    <property type="project" value="InterPro"/>
</dbReference>
<gene>
    <name evidence="5" type="ORF">DZC30_19045</name>
</gene>
<dbReference type="PROSITE" id="PS01124">
    <property type="entry name" value="HTH_ARAC_FAMILY_2"/>
    <property type="match status" value="1"/>
</dbReference>
<keyword evidence="3" id="KW-0804">Transcription</keyword>
<dbReference type="InterPro" id="IPR009057">
    <property type="entry name" value="Homeodomain-like_sf"/>
</dbReference>
<evidence type="ECO:0000259" key="4">
    <source>
        <dbReference type="PROSITE" id="PS01124"/>
    </source>
</evidence>
<proteinExistence type="predicted"/>
<evidence type="ECO:0000256" key="3">
    <source>
        <dbReference type="ARBA" id="ARBA00023163"/>
    </source>
</evidence>